<reference evidence="9 10" key="1">
    <citation type="submission" date="2019-11" db="EMBL/GenBank/DDBJ databases">
        <title>Complete genome sequence of Corynebacterium kalinowskii 1959, a novel Corynebacterium species isolated from soil of a small paddock in Vilsendorf, Germany.</title>
        <authorList>
            <person name="Schaffert L."/>
            <person name="Ruwe M."/>
            <person name="Milse J."/>
            <person name="Hanuschka K."/>
            <person name="Ortseifen V."/>
            <person name="Droste J."/>
            <person name="Brandt D."/>
            <person name="Schlueter L."/>
            <person name="Kutter Y."/>
            <person name="Vinke S."/>
            <person name="Viehoefer P."/>
            <person name="Jacob L."/>
            <person name="Luebke N.-C."/>
            <person name="Schulte-Berndt E."/>
            <person name="Hain C."/>
            <person name="Linder M."/>
            <person name="Schmidt P."/>
            <person name="Wollenschlaeger L."/>
            <person name="Luttermann T."/>
            <person name="Thieme E."/>
            <person name="Hassa J."/>
            <person name="Haak M."/>
            <person name="Wittchen M."/>
            <person name="Mentz A."/>
            <person name="Persicke M."/>
            <person name="Busche T."/>
            <person name="Ruckert C."/>
        </authorList>
    </citation>
    <scope>NUCLEOTIDE SEQUENCE [LARGE SCALE GENOMIC DNA]</scope>
    <source>
        <strain evidence="9 10">2039</strain>
    </source>
</reference>
<keyword evidence="5 7" id="KW-1133">Transmembrane helix</keyword>
<protein>
    <recommendedName>
        <fullName evidence="7">TVP38/TMEM64 family membrane protein</fullName>
    </recommendedName>
</protein>
<name>A0A6B8W813_9CORY</name>
<sequence length="240" mass="25957">MKSLRISTWLRSLRQFLAVLFSDAVTAFLEWSWLRRIAVITGLVVFLLLTLLVDVPPLTTLREWADGAGNWFPILFWFGYVLITQFPVPRTILTLSAGVLFGPWVGIILALSATTLSAAISLSVVRGLLGEWIRPRLTHPAVVGIDARLRQRGWLAVTSLRMIAGVPFSILNYVAALTSVPLLPFALATLIGSAPGTVLTVLLGNTFTGEADPLLLGLTIALAILGIIGLALDTRLPVKP</sequence>
<dbReference type="Proteomes" id="UP000424462">
    <property type="component" value="Chromosome"/>
</dbReference>
<dbReference type="Pfam" id="PF09335">
    <property type="entry name" value="VTT_dom"/>
    <property type="match status" value="1"/>
</dbReference>
<feature type="transmembrane region" description="Helical" evidence="7">
    <location>
        <begin position="154"/>
        <end position="176"/>
    </location>
</feature>
<dbReference type="KEGG" id="cok:COCCU_07510"/>
<dbReference type="AlphaFoldDB" id="A0A6B8W813"/>
<evidence type="ECO:0000256" key="6">
    <source>
        <dbReference type="ARBA" id="ARBA00023136"/>
    </source>
</evidence>
<comment type="caution">
    <text evidence="7">Lacks conserved residue(s) required for the propagation of feature annotation.</text>
</comment>
<feature type="transmembrane region" description="Helical" evidence="7">
    <location>
        <begin position="214"/>
        <end position="232"/>
    </location>
</feature>
<evidence type="ECO:0000256" key="3">
    <source>
        <dbReference type="ARBA" id="ARBA00022475"/>
    </source>
</evidence>
<feature type="transmembrane region" description="Helical" evidence="7">
    <location>
        <begin position="182"/>
        <end position="202"/>
    </location>
</feature>
<keyword evidence="10" id="KW-1185">Reference proteome</keyword>
<feature type="domain" description="VTT" evidence="8">
    <location>
        <begin position="88"/>
        <end position="205"/>
    </location>
</feature>
<comment type="similarity">
    <text evidence="2 7">Belongs to the TVP38/TMEM64 family.</text>
</comment>
<dbReference type="InterPro" id="IPR032816">
    <property type="entry name" value="VTT_dom"/>
</dbReference>
<evidence type="ECO:0000259" key="8">
    <source>
        <dbReference type="Pfam" id="PF09335"/>
    </source>
</evidence>
<feature type="transmembrane region" description="Helical" evidence="7">
    <location>
        <begin position="37"/>
        <end position="56"/>
    </location>
</feature>
<dbReference type="InterPro" id="IPR015414">
    <property type="entry name" value="TMEM64"/>
</dbReference>
<gene>
    <name evidence="9" type="primary">ydjZ1</name>
    <name evidence="9" type="ORF">COCCU_07510</name>
</gene>
<evidence type="ECO:0000256" key="5">
    <source>
        <dbReference type="ARBA" id="ARBA00022989"/>
    </source>
</evidence>
<dbReference type="GO" id="GO:0005886">
    <property type="term" value="C:plasma membrane"/>
    <property type="evidence" value="ECO:0007669"/>
    <property type="project" value="UniProtKB-SubCell"/>
</dbReference>
<evidence type="ECO:0000256" key="1">
    <source>
        <dbReference type="ARBA" id="ARBA00004651"/>
    </source>
</evidence>
<organism evidence="9 10">
    <name type="scientific">Corynebacterium occultum</name>
    <dbReference type="NCBI Taxonomy" id="2675219"/>
    <lineage>
        <taxon>Bacteria</taxon>
        <taxon>Bacillati</taxon>
        <taxon>Actinomycetota</taxon>
        <taxon>Actinomycetes</taxon>
        <taxon>Mycobacteriales</taxon>
        <taxon>Corynebacteriaceae</taxon>
        <taxon>Corynebacterium</taxon>
    </lineage>
</organism>
<feature type="transmembrane region" description="Helical" evidence="7">
    <location>
        <begin position="68"/>
        <end position="88"/>
    </location>
</feature>
<feature type="transmembrane region" description="Helical" evidence="7">
    <location>
        <begin position="12"/>
        <end position="31"/>
    </location>
</feature>
<evidence type="ECO:0000256" key="4">
    <source>
        <dbReference type="ARBA" id="ARBA00022692"/>
    </source>
</evidence>
<dbReference type="EMBL" id="CP046455">
    <property type="protein sequence ID" value="QGU07435.1"/>
    <property type="molecule type" value="Genomic_DNA"/>
</dbReference>
<dbReference type="PANTHER" id="PTHR12677:SF59">
    <property type="entry name" value="GOLGI APPARATUS MEMBRANE PROTEIN TVP38-RELATED"/>
    <property type="match status" value="1"/>
</dbReference>
<evidence type="ECO:0000256" key="2">
    <source>
        <dbReference type="ARBA" id="ARBA00008640"/>
    </source>
</evidence>
<proteinExistence type="inferred from homology"/>
<dbReference type="PANTHER" id="PTHR12677">
    <property type="entry name" value="GOLGI APPARATUS MEMBRANE PROTEIN TVP38-RELATED"/>
    <property type="match status" value="1"/>
</dbReference>
<evidence type="ECO:0000256" key="7">
    <source>
        <dbReference type="RuleBase" id="RU366058"/>
    </source>
</evidence>
<feature type="transmembrane region" description="Helical" evidence="7">
    <location>
        <begin position="100"/>
        <end position="129"/>
    </location>
</feature>
<evidence type="ECO:0000313" key="9">
    <source>
        <dbReference type="EMBL" id="QGU07435.1"/>
    </source>
</evidence>
<keyword evidence="4 7" id="KW-0812">Transmembrane</keyword>
<keyword evidence="6 7" id="KW-0472">Membrane</keyword>
<keyword evidence="3 7" id="KW-1003">Cell membrane</keyword>
<accession>A0A6B8W813</accession>
<comment type="subcellular location">
    <subcellularLocation>
        <location evidence="1 7">Cell membrane</location>
        <topology evidence="1 7">Multi-pass membrane protein</topology>
    </subcellularLocation>
</comment>
<evidence type="ECO:0000313" key="10">
    <source>
        <dbReference type="Proteomes" id="UP000424462"/>
    </source>
</evidence>